<accession>A0AAN5HZ85</accession>
<dbReference type="AlphaFoldDB" id="A0AAN5HZ85"/>
<feature type="coiled-coil region" evidence="1">
    <location>
        <begin position="244"/>
        <end position="313"/>
    </location>
</feature>
<evidence type="ECO:0000256" key="1">
    <source>
        <dbReference type="SAM" id="Coils"/>
    </source>
</evidence>
<keyword evidence="1" id="KW-0175">Coiled coil</keyword>
<dbReference type="EMBL" id="BTRK01000004">
    <property type="protein sequence ID" value="GMR46242.1"/>
    <property type="molecule type" value="Genomic_DNA"/>
</dbReference>
<proteinExistence type="predicted"/>
<evidence type="ECO:0000313" key="3">
    <source>
        <dbReference type="EMBL" id="GMR46242.1"/>
    </source>
</evidence>
<reference evidence="4" key="1">
    <citation type="submission" date="2022-10" db="EMBL/GenBank/DDBJ databases">
        <title>Genome assembly of Pristionchus species.</title>
        <authorList>
            <person name="Yoshida K."/>
            <person name="Sommer R.J."/>
        </authorList>
    </citation>
    <scope>NUCLEOTIDE SEQUENCE [LARGE SCALE GENOMIC DNA]</scope>
    <source>
        <strain evidence="4">RS5460</strain>
    </source>
</reference>
<protein>
    <submittedName>
        <fullName evidence="3">Uncharacterized protein</fullName>
    </submittedName>
</protein>
<sequence length="314" mass="36601">CETYKDSRQEQQPNMTKKRGTGKRSSKAVPMKKQKLETKQTCFEKLWDIEGPVEEYQDDYPTINDKYRVKRRQFSIDGIDLTVYRSNGGGNESREDSDEGTYSWPVRNLSVEFAETRRERKQAERAAAAAIPVDTAASSQQTVASQAGGKSVCCPYAETHAAAKTRMIQQYHHFLKIRRGFDRVKAKWEDEHKGELDRLNKRLAELEQMAGNEKEEGLQESQRAQSDQWMRDMQTQLMVAQMDAMHLQDRNGKLETERAELSMKLENEKRATRRQQVMINTCKGQIIELTKTRRREELERRQMEEEMEQADYSS</sequence>
<feature type="non-terminal residue" evidence="3">
    <location>
        <position position="1"/>
    </location>
</feature>
<evidence type="ECO:0000313" key="4">
    <source>
        <dbReference type="Proteomes" id="UP001328107"/>
    </source>
</evidence>
<organism evidence="3 4">
    <name type="scientific">Pristionchus mayeri</name>
    <dbReference type="NCBI Taxonomy" id="1317129"/>
    <lineage>
        <taxon>Eukaryota</taxon>
        <taxon>Metazoa</taxon>
        <taxon>Ecdysozoa</taxon>
        <taxon>Nematoda</taxon>
        <taxon>Chromadorea</taxon>
        <taxon>Rhabditida</taxon>
        <taxon>Rhabditina</taxon>
        <taxon>Diplogasteromorpha</taxon>
        <taxon>Diplogasteroidea</taxon>
        <taxon>Neodiplogasteridae</taxon>
        <taxon>Pristionchus</taxon>
    </lineage>
</organism>
<gene>
    <name evidence="3" type="ORF">PMAYCL1PPCAC_16437</name>
</gene>
<feature type="region of interest" description="Disordered" evidence="2">
    <location>
        <begin position="1"/>
        <end position="36"/>
    </location>
</feature>
<dbReference type="Proteomes" id="UP001328107">
    <property type="component" value="Unassembled WGS sequence"/>
</dbReference>
<name>A0AAN5HZ85_9BILA</name>
<comment type="caution">
    <text evidence="3">The sequence shown here is derived from an EMBL/GenBank/DDBJ whole genome shotgun (WGS) entry which is preliminary data.</text>
</comment>
<feature type="coiled-coil region" evidence="1">
    <location>
        <begin position="189"/>
        <end position="216"/>
    </location>
</feature>
<evidence type="ECO:0000256" key="2">
    <source>
        <dbReference type="SAM" id="MobiDB-lite"/>
    </source>
</evidence>
<keyword evidence="4" id="KW-1185">Reference proteome</keyword>
<feature type="compositionally biased region" description="Basic residues" evidence="2">
    <location>
        <begin position="16"/>
        <end position="33"/>
    </location>
</feature>